<name>A0A1L5YB45_9EUKA</name>
<keyword evidence="6" id="KW-0378">Hydrolase</keyword>
<dbReference type="PROSITE" id="PS50106">
    <property type="entry name" value="PDZ"/>
    <property type="match status" value="1"/>
</dbReference>
<evidence type="ECO:0000256" key="10">
    <source>
        <dbReference type="ARBA" id="ARBA00023136"/>
    </source>
</evidence>
<evidence type="ECO:0000256" key="7">
    <source>
        <dbReference type="ARBA" id="ARBA00022833"/>
    </source>
</evidence>
<feature type="transmembrane region" description="Helical" evidence="11">
    <location>
        <begin position="94"/>
        <end position="120"/>
    </location>
</feature>
<dbReference type="InterPro" id="IPR004387">
    <property type="entry name" value="Pept_M50_Zn"/>
</dbReference>
<dbReference type="NCBIfam" id="TIGR00054">
    <property type="entry name" value="RIP metalloprotease RseP"/>
    <property type="match status" value="1"/>
</dbReference>
<evidence type="ECO:0000256" key="12">
    <source>
        <dbReference type="SAM" id="SignalP"/>
    </source>
</evidence>
<evidence type="ECO:0000256" key="3">
    <source>
        <dbReference type="ARBA" id="ARBA00009989"/>
    </source>
</evidence>
<comment type="cofactor">
    <cofactor evidence="1">
        <name>Zn(2+)</name>
        <dbReference type="ChEBI" id="CHEBI:29105"/>
    </cofactor>
</comment>
<proteinExistence type="inferred from homology"/>
<keyword evidence="8 11" id="KW-1133">Transmembrane helix</keyword>
<dbReference type="InterPro" id="IPR001478">
    <property type="entry name" value="PDZ"/>
</dbReference>
<dbReference type="SMART" id="SM00228">
    <property type="entry name" value="PDZ"/>
    <property type="match status" value="1"/>
</dbReference>
<dbReference type="InterPro" id="IPR036034">
    <property type="entry name" value="PDZ_sf"/>
</dbReference>
<evidence type="ECO:0000313" key="14">
    <source>
        <dbReference type="EMBL" id="APP87916.1"/>
    </source>
</evidence>
<dbReference type="InterPro" id="IPR041489">
    <property type="entry name" value="PDZ_6"/>
</dbReference>
<keyword evidence="5 11" id="KW-0812">Transmembrane</keyword>
<organism evidence="14">
    <name type="scientific">Paulinella micropora</name>
    <dbReference type="NCBI Taxonomy" id="1928728"/>
    <lineage>
        <taxon>Eukaryota</taxon>
        <taxon>Sar</taxon>
        <taxon>Rhizaria</taxon>
        <taxon>Cercozoa</taxon>
        <taxon>Imbricatea</taxon>
        <taxon>Silicofilosea</taxon>
        <taxon>Euglyphida</taxon>
        <taxon>Paulinellidae</taxon>
        <taxon>Paulinella</taxon>
    </lineage>
</organism>
<feature type="chain" id="PRO_5012589084" evidence="12">
    <location>
        <begin position="21"/>
        <end position="360"/>
    </location>
</feature>
<feature type="domain" description="PDZ" evidence="13">
    <location>
        <begin position="118"/>
        <end position="178"/>
    </location>
</feature>
<dbReference type="InterPro" id="IPR008915">
    <property type="entry name" value="Peptidase_M50"/>
</dbReference>
<dbReference type="PANTHER" id="PTHR42837:SF2">
    <property type="entry name" value="MEMBRANE METALLOPROTEASE ARASP2, CHLOROPLASTIC-RELATED"/>
    <property type="match status" value="1"/>
</dbReference>
<feature type="transmembrane region" description="Helical" evidence="11">
    <location>
        <begin position="328"/>
        <end position="346"/>
    </location>
</feature>
<feature type="signal peptide" evidence="12">
    <location>
        <begin position="1"/>
        <end position="20"/>
    </location>
</feature>
<dbReference type="SUPFAM" id="SSF50156">
    <property type="entry name" value="PDZ domain-like"/>
    <property type="match status" value="1"/>
</dbReference>
<dbReference type="Pfam" id="PF02163">
    <property type="entry name" value="Peptidase_M50"/>
    <property type="match status" value="1"/>
</dbReference>
<evidence type="ECO:0000256" key="8">
    <source>
        <dbReference type="ARBA" id="ARBA00022989"/>
    </source>
</evidence>
<dbReference type="PANTHER" id="PTHR42837">
    <property type="entry name" value="REGULATOR OF SIGMA-E PROTEASE RSEP"/>
    <property type="match status" value="1"/>
</dbReference>
<evidence type="ECO:0000256" key="6">
    <source>
        <dbReference type="ARBA" id="ARBA00022801"/>
    </source>
</evidence>
<dbReference type="CDD" id="cd06163">
    <property type="entry name" value="S2P-M50_PDZ_RseP-like"/>
    <property type="match status" value="1"/>
</dbReference>
<geneLocation type="plastid" evidence="14"/>
<dbReference type="GO" id="GO:0006508">
    <property type="term" value="P:proteolysis"/>
    <property type="evidence" value="ECO:0007669"/>
    <property type="project" value="UniProtKB-KW"/>
</dbReference>
<evidence type="ECO:0000256" key="5">
    <source>
        <dbReference type="ARBA" id="ARBA00022692"/>
    </source>
</evidence>
<comment type="subcellular location">
    <subcellularLocation>
        <location evidence="2">Membrane</location>
        <topology evidence="2">Multi-pass membrane protein</topology>
    </subcellularLocation>
</comment>
<evidence type="ECO:0000256" key="11">
    <source>
        <dbReference type="SAM" id="Phobius"/>
    </source>
</evidence>
<dbReference type="GO" id="GO:0016020">
    <property type="term" value="C:membrane"/>
    <property type="evidence" value="ECO:0007669"/>
    <property type="project" value="UniProtKB-SubCell"/>
</dbReference>
<keyword evidence="7" id="KW-0862">Zinc</keyword>
<gene>
    <name evidence="14" type="ORF">PCKR_115</name>
</gene>
<keyword evidence="10 11" id="KW-0472">Membrane</keyword>
<keyword evidence="4" id="KW-0645">Protease</keyword>
<keyword evidence="14" id="KW-0934">Plastid</keyword>
<evidence type="ECO:0000256" key="9">
    <source>
        <dbReference type="ARBA" id="ARBA00023049"/>
    </source>
</evidence>
<keyword evidence="9" id="KW-0482">Metalloprotease</keyword>
<protein>
    <submittedName>
        <fullName evidence="14">Peptidase M50</fullName>
    </submittedName>
</protein>
<dbReference type="GO" id="GO:0004222">
    <property type="term" value="F:metalloendopeptidase activity"/>
    <property type="evidence" value="ECO:0007669"/>
    <property type="project" value="InterPro"/>
</dbReference>
<dbReference type="AlphaFoldDB" id="A0A1L5YB45"/>
<evidence type="ECO:0000256" key="2">
    <source>
        <dbReference type="ARBA" id="ARBA00004141"/>
    </source>
</evidence>
<dbReference type="Gene3D" id="2.30.42.10">
    <property type="match status" value="1"/>
</dbReference>
<dbReference type="EMBL" id="KX897545">
    <property type="protein sequence ID" value="APP87916.1"/>
    <property type="molecule type" value="Genomic_DNA"/>
</dbReference>
<dbReference type="Pfam" id="PF17820">
    <property type="entry name" value="PDZ_6"/>
    <property type="match status" value="1"/>
</dbReference>
<accession>A0A1L5YB45</accession>
<sequence length="360" mass="39205">MMSVLSVIIILAGLITVHEAGHFIAATLQKIRIQGFSIGFGPALLKKHRYGVSFALRIIPLGGFVSFPDTNKSNFLTDSDPDLLCNRSILQRGLVVIAGVVANLILAWIILISQCLLIGLPTSSNSGVLVTSVHLNQPGYIAGLRSGDVIVSISGHALKQGEQAVNELVQYIRNAPEETIEITRKLHNQYEKLLLRPIKIEGIGHVGVQLQANFNTASRPAKNPKEILKYASSEVLSMVHKTISSYSRLITNFKSTVSDISGPIRIVEVGSFMIRQGGTSIFTFTSLISINLAVLNALPLPLLDGGQLLLLLIESLRGQPLPKKIENIFMQVGIIVFTGITVVLFVHDTLQLNIIKELLR</sequence>
<evidence type="ECO:0000259" key="13">
    <source>
        <dbReference type="PROSITE" id="PS50106"/>
    </source>
</evidence>
<comment type="similarity">
    <text evidence="3">Belongs to the peptidase M50A family.</text>
</comment>
<reference evidence="14" key="1">
    <citation type="journal article" date="2017" name="Protist">
        <title>Diversity of the Photosynthetic Paulinella Species, with the Description of Paulinella micropora sp. nov. and the Chromatophore Genome Sequence for strain KR01.</title>
        <authorList>
            <person name="Lhee D."/>
            <person name="Yang E.C."/>
            <person name="Kim J.I."/>
            <person name="Nakayama T."/>
            <person name="Zuccarello G."/>
            <person name="Andersen R.A."/>
            <person name="Yoon H.S."/>
        </authorList>
    </citation>
    <scope>NUCLEOTIDE SEQUENCE</scope>
    <source>
        <strain evidence="14">KR01</strain>
    </source>
</reference>
<evidence type="ECO:0000256" key="1">
    <source>
        <dbReference type="ARBA" id="ARBA00001947"/>
    </source>
</evidence>
<keyword evidence="12" id="KW-0732">Signal</keyword>
<evidence type="ECO:0000256" key="4">
    <source>
        <dbReference type="ARBA" id="ARBA00022670"/>
    </source>
</evidence>